<feature type="transmembrane region" description="Helical" evidence="1">
    <location>
        <begin position="192"/>
        <end position="213"/>
    </location>
</feature>
<comment type="caution">
    <text evidence="2">The sequence shown here is derived from an EMBL/GenBank/DDBJ whole genome shotgun (WGS) entry which is preliminary data.</text>
</comment>
<dbReference type="EMBL" id="JACHBI010000018">
    <property type="protein sequence ID" value="MBB5577308.1"/>
    <property type="molecule type" value="Genomic_DNA"/>
</dbReference>
<keyword evidence="3" id="KW-1185">Reference proteome</keyword>
<evidence type="ECO:0000313" key="3">
    <source>
        <dbReference type="Proteomes" id="UP000549882"/>
    </source>
</evidence>
<feature type="transmembrane region" description="Helical" evidence="1">
    <location>
        <begin position="225"/>
        <end position="248"/>
    </location>
</feature>
<dbReference type="RefSeq" id="WP_183940601.1">
    <property type="nucleotide sequence ID" value="NZ_JACHBI010000018.1"/>
</dbReference>
<feature type="transmembrane region" description="Helical" evidence="1">
    <location>
        <begin position="254"/>
        <end position="273"/>
    </location>
</feature>
<keyword evidence="1" id="KW-0812">Transmembrane</keyword>
<feature type="transmembrane region" description="Helical" evidence="1">
    <location>
        <begin position="83"/>
        <end position="105"/>
    </location>
</feature>
<gene>
    <name evidence="2" type="ORF">GGD50_005960</name>
</gene>
<organism evidence="2 3">
    <name type="scientific">Rhizobium paranaense</name>
    <dbReference type="NCBI Taxonomy" id="1650438"/>
    <lineage>
        <taxon>Bacteria</taxon>
        <taxon>Pseudomonadati</taxon>
        <taxon>Pseudomonadota</taxon>
        <taxon>Alphaproteobacteria</taxon>
        <taxon>Hyphomicrobiales</taxon>
        <taxon>Rhizobiaceae</taxon>
        <taxon>Rhizobium/Agrobacterium group</taxon>
        <taxon>Rhizobium</taxon>
    </lineage>
</organism>
<evidence type="ECO:0000256" key="1">
    <source>
        <dbReference type="SAM" id="Phobius"/>
    </source>
</evidence>
<feature type="transmembrane region" description="Helical" evidence="1">
    <location>
        <begin position="150"/>
        <end position="172"/>
    </location>
</feature>
<dbReference type="AlphaFoldDB" id="A0A7W9D4F4"/>
<sequence>MMPMGTSLSRWTMSYFAAALLFLLFAEGLLATGSRVPSLDIAEPRALIIVHSTTIGWLGLLMIGALLQFGPVVTGLSLPTGNLGLTVLGGVVFGLGLLLCGFRLIENGSVMAGPVMVTAASVLVISILSIASVLFALLWRGRNAHEASRFLLIGICSLAATVALGALFALVISGTIGIPSVVSFVVDAAPLHAGLGLGGWMTFGAIGVTYKLLPMFLLSNDMKRSVLLYSGGWAVVGLLVCAAIALVFDANVAAGTLALLAPFFLLIATAAYLAELFRTYRGRRRKTLELNTFWSLPAFVLLGASVPLLAFALVFHAGQHAIIALSYLFVFGWLSGLGLAQLLKIVPFLTWIEAFGPLLGRRPTPRLADLVAAGRSSIWLGAFYVAVVCAAAAIFLQWDDAFRMAAFVQALSTAALAVELALSRGLVGVDAEAKQFPFKHPSFFFAGNNRGNANGSAS</sequence>
<feature type="transmembrane region" description="Helical" evidence="1">
    <location>
        <begin position="321"/>
        <end position="343"/>
    </location>
</feature>
<reference evidence="2 3" key="1">
    <citation type="submission" date="2020-08" db="EMBL/GenBank/DDBJ databases">
        <title>Genomic Encyclopedia of Type Strains, Phase IV (KMG-V): Genome sequencing to study the core and pangenomes of soil and plant-associated prokaryotes.</title>
        <authorList>
            <person name="Whitman W."/>
        </authorList>
    </citation>
    <scope>NUCLEOTIDE SEQUENCE [LARGE SCALE GENOMIC DNA]</scope>
    <source>
        <strain evidence="2 3">SEMIA 4064</strain>
    </source>
</reference>
<accession>A0A7W9D4F4</accession>
<evidence type="ECO:0008006" key="4">
    <source>
        <dbReference type="Google" id="ProtNLM"/>
    </source>
</evidence>
<feature type="transmembrane region" description="Helical" evidence="1">
    <location>
        <begin position="378"/>
        <end position="398"/>
    </location>
</feature>
<proteinExistence type="predicted"/>
<feature type="transmembrane region" description="Helical" evidence="1">
    <location>
        <begin position="55"/>
        <end position="76"/>
    </location>
</feature>
<feature type="transmembrane region" description="Helical" evidence="1">
    <location>
        <begin position="111"/>
        <end position="138"/>
    </location>
</feature>
<name>A0A7W9D4F4_9HYPH</name>
<feature type="transmembrane region" description="Helical" evidence="1">
    <location>
        <begin position="293"/>
        <end position="315"/>
    </location>
</feature>
<protein>
    <recommendedName>
        <fullName evidence="4">Transmembrane protein</fullName>
    </recommendedName>
</protein>
<dbReference type="Proteomes" id="UP000549882">
    <property type="component" value="Unassembled WGS sequence"/>
</dbReference>
<keyword evidence="1" id="KW-1133">Transmembrane helix</keyword>
<evidence type="ECO:0000313" key="2">
    <source>
        <dbReference type="EMBL" id="MBB5577308.1"/>
    </source>
</evidence>
<keyword evidence="1" id="KW-0472">Membrane</keyword>